<evidence type="ECO:0000313" key="2">
    <source>
        <dbReference type="Proteomes" id="UP000325289"/>
    </source>
</evidence>
<dbReference type="Gene3D" id="3.30.70.100">
    <property type="match status" value="1"/>
</dbReference>
<dbReference type="RefSeq" id="WP_149755134.1">
    <property type="nucleotide sequence ID" value="NZ_FOMS01000003.1"/>
</dbReference>
<gene>
    <name evidence="1" type="ORF">SAMN04515678_103234</name>
</gene>
<dbReference type="EMBL" id="FOMS01000003">
    <property type="protein sequence ID" value="SFD82982.1"/>
    <property type="molecule type" value="Genomic_DNA"/>
</dbReference>
<dbReference type="InterPro" id="IPR008000">
    <property type="entry name" value="Rham/fucose_mutarotase"/>
</dbReference>
<protein>
    <submittedName>
        <fullName evidence="1">L-rhamnose mutarotase</fullName>
    </submittedName>
</protein>
<name>A0A1I1VIW1_9RHOB</name>
<proteinExistence type="predicted"/>
<dbReference type="PANTHER" id="PTHR34389:SF2">
    <property type="entry name" value="L-RHAMNOSE MUTAROTASE"/>
    <property type="match status" value="1"/>
</dbReference>
<dbReference type="Pfam" id="PF05336">
    <property type="entry name" value="rhaM"/>
    <property type="match status" value="1"/>
</dbReference>
<dbReference type="GO" id="GO:0016857">
    <property type="term" value="F:racemase and epimerase activity, acting on carbohydrates and derivatives"/>
    <property type="evidence" value="ECO:0007669"/>
    <property type="project" value="InterPro"/>
</dbReference>
<dbReference type="AlphaFoldDB" id="A0A1I1VIW1"/>
<organism evidence="1 2">
    <name type="scientific">Roseivivax sediminis</name>
    <dbReference type="NCBI Taxonomy" id="936889"/>
    <lineage>
        <taxon>Bacteria</taxon>
        <taxon>Pseudomonadati</taxon>
        <taxon>Pseudomonadota</taxon>
        <taxon>Alphaproteobacteria</taxon>
        <taxon>Rhodobacterales</taxon>
        <taxon>Roseobacteraceae</taxon>
        <taxon>Roseivivax</taxon>
    </lineage>
</organism>
<sequence>MQRMGLVIGIDPESIPEYKRLHAAAWDGVLNRLRASNITNYSIFLREPENLLFSYWEYLGSDFEADSAAIAADPVTREWWAICGPMQRPLDSRAEGEWWAPMEEVFHLP</sequence>
<dbReference type="OrthoDB" id="9799608at2"/>
<dbReference type="SUPFAM" id="SSF54909">
    <property type="entry name" value="Dimeric alpha+beta barrel"/>
    <property type="match status" value="1"/>
</dbReference>
<dbReference type="PANTHER" id="PTHR34389">
    <property type="entry name" value="L-RHAMNOSE MUTAROTASE"/>
    <property type="match status" value="1"/>
</dbReference>
<reference evidence="1 2" key="1">
    <citation type="submission" date="2016-10" db="EMBL/GenBank/DDBJ databases">
        <authorList>
            <person name="Varghese N."/>
            <person name="Submissions S."/>
        </authorList>
    </citation>
    <scope>NUCLEOTIDE SEQUENCE [LARGE SCALE GENOMIC DNA]</scope>
    <source>
        <strain evidence="2">YIM D21,KCTC 23444,ACCC 10710</strain>
    </source>
</reference>
<dbReference type="Proteomes" id="UP000325289">
    <property type="component" value="Unassembled WGS sequence"/>
</dbReference>
<keyword evidence="2" id="KW-1185">Reference proteome</keyword>
<evidence type="ECO:0000313" key="1">
    <source>
        <dbReference type="EMBL" id="SFD82982.1"/>
    </source>
</evidence>
<dbReference type="InterPro" id="IPR011008">
    <property type="entry name" value="Dimeric_a/b-barrel"/>
</dbReference>
<accession>A0A1I1VIW1</accession>